<dbReference type="RefSeq" id="WP_161931623.1">
    <property type="nucleotide sequence ID" value="NZ_CP047901.1"/>
</dbReference>
<feature type="binding site" evidence="3">
    <location>
        <position position="206"/>
    </location>
    <ligand>
        <name>a divalent metal cation</name>
        <dbReference type="ChEBI" id="CHEBI:60240"/>
        <label>1</label>
    </ligand>
</feature>
<dbReference type="Gene3D" id="3.20.20.140">
    <property type="entry name" value="Metal-dependent hydrolases"/>
    <property type="match status" value="1"/>
</dbReference>
<evidence type="ECO:0000313" key="5">
    <source>
        <dbReference type="Proteomes" id="UP000463983"/>
    </source>
</evidence>
<evidence type="ECO:0000256" key="2">
    <source>
        <dbReference type="ARBA" id="ARBA00022801"/>
    </source>
</evidence>
<dbReference type="EMBL" id="CP047901">
    <property type="protein sequence ID" value="QHO63233.1"/>
    <property type="molecule type" value="Genomic_DNA"/>
</dbReference>
<reference evidence="5" key="1">
    <citation type="journal article" date="2020" name="Microorganisms">
        <title>Complete Genome of a Member of a New Bacterial Lineage in the Microgenomates Group Reveals an Unusual Nucleotide Composition Disparity Between Two Strands of DNA and Limited Metabolic Potential.</title>
        <authorList>
            <person name="Kadnikov V.V."/>
            <person name="Mardanov A.V."/>
            <person name="Beletsky A.V."/>
            <person name="Karnachuk O.V."/>
            <person name="Ravin N.V."/>
        </authorList>
    </citation>
    <scope>NUCLEOTIDE SEQUENCE [LARGE SCALE GENOMIC DNA]</scope>
</reference>
<dbReference type="Proteomes" id="UP000463983">
    <property type="component" value="Chromosome"/>
</dbReference>
<dbReference type="SUPFAM" id="SSF51556">
    <property type="entry name" value="Metallo-dependent hydrolases"/>
    <property type="match status" value="1"/>
</dbReference>
<dbReference type="KEGG" id="caqa:MICH65_0252"/>
<keyword evidence="2 4" id="KW-0378">Hydrolase</keyword>
<feature type="binding site" evidence="3">
    <location>
        <position position="7"/>
    </location>
    <ligand>
        <name>a divalent metal cation</name>
        <dbReference type="ChEBI" id="CHEBI:60240"/>
        <label>1</label>
    </ligand>
</feature>
<dbReference type="CDD" id="cd01310">
    <property type="entry name" value="TatD_DNAse"/>
    <property type="match status" value="1"/>
</dbReference>
<feature type="binding site" evidence="3">
    <location>
        <position position="156"/>
    </location>
    <ligand>
        <name>a divalent metal cation</name>
        <dbReference type="ChEBI" id="CHEBI:60240"/>
        <label>2</label>
    </ligand>
</feature>
<dbReference type="Pfam" id="PF01026">
    <property type="entry name" value="TatD_DNase"/>
    <property type="match status" value="1"/>
</dbReference>
<organism evidence="4 5">
    <name type="scientific">Candidatus Chazhemtobacterium aquaticus</name>
    <dbReference type="NCBI Taxonomy" id="2715735"/>
    <lineage>
        <taxon>Bacteria</taxon>
        <taxon>Candidatus Chazhemtobacteraceae</taxon>
        <taxon>Candidatus Chazhemtobacterium</taxon>
    </lineage>
</organism>
<dbReference type="PIRSF" id="PIRSF005902">
    <property type="entry name" value="DNase_TatD"/>
    <property type="match status" value="1"/>
</dbReference>
<keyword evidence="5" id="KW-1185">Reference proteome</keyword>
<dbReference type="PANTHER" id="PTHR46124">
    <property type="entry name" value="D-AMINOACYL-TRNA DEACYLASE"/>
    <property type="match status" value="1"/>
</dbReference>
<sequence length="259" mass="29305">MIDTHAHLSDQAFEGRLDEVVRSAEDVGVERIIVPSVDLQDAIKVKSIAKQYKGVYALVGVHPEKVINEPEFKLEIDKLVKLIKGEERVVGIGEIGMDFYWDKQKKTKKAQVELFKKQLELAVVMSLPVVIHMREAEEEMMEVIKSMDRVPRGQFHCWSSGGDFLKLVLSKGFYVSFGGNVTYKKNGVLVDLVRQTPLERLVLETDSPYLAPGELRGRVNEPKNVRIVASFLAGLYEKSVEEINEITSKNALELFNKMN</sequence>
<dbReference type="InterPro" id="IPR018228">
    <property type="entry name" value="DNase_TatD-rel_CS"/>
</dbReference>
<dbReference type="InterPro" id="IPR032466">
    <property type="entry name" value="Metal_Hydrolase"/>
</dbReference>
<keyword evidence="1 3" id="KW-0479">Metal-binding</keyword>
<dbReference type="PROSITE" id="PS01090">
    <property type="entry name" value="TATD_2"/>
    <property type="match status" value="1"/>
</dbReference>
<feature type="binding site" evidence="3">
    <location>
        <position position="94"/>
    </location>
    <ligand>
        <name>a divalent metal cation</name>
        <dbReference type="ChEBI" id="CHEBI:60240"/>
        <label>1</label>
    </ligand>
</feature>
<dbReference type="InterPro" id="IPR015991">
    <property type="entry name" value="TatD/YcfH-like"/>
</dbReference>
<evidence type="ECO:0000313" key="4">
    <source>
        <dbReference type="EMBL" id="QHO63233.1"/>
    </source>
</evidence>
<dbReference type="PROSITE" id="PS01091">
    <property type="entry name" value="TATD_3"/>
    <property type="match status" value="1"/>
</dbReference>
<dbReference type="FunFam" id="3.20.20.140:FF:000005">
    <property type="entry name" value="TatD family hydrolase"/>
    <property type="match status" value="1"/>
</dbReference>
<dbReference type="PANTHER" id="PTHR46124:SF2">
    <property type="entry name" value="D-AMINOACYL-TRNA DEACYLASE"/>
    <property type="match status" value="1"/>
</dbReference>
<dbReference type="InterPro" id="IPR001130">
    <property type="entry name" value="TatD-like"/>
</dbReference>
<dbReference type="GO" id="GO:0046872">
    <property type="term" value="F:metal ion binding"/>
    <property type="evidence" value="ECO:0007669"/>
    <property type="project" value="UniProtKB-KW"/>
</dbReference>
<proteinExistence type="predicted"/>
<dbReference type="NCBIfam" id="TIGR00010">
    <property type="entry name" value="YchF/TatD family DNA exonuclease"/>
    <property type="match status" value="1"/>
</dbReference>
<name>A0A857N7A6_9BACT</name>
<evidence type="ECO:0000256" key="3">
    <source>
        <dbReference type="PIRSR" id="PIRSR005902-1"/>
    </source>
</evidence>
<gene>
    <name evidence="4" type="ORF">MICH65_0252</name>
</gene>
<feature type="binding site" evidence="3">
    <location>
        <position position="132"/>
    </location>
    <ligand>
        <name>a divalent metal cation</name>
        <dbReference type="ChEBI" id="CHEBI:60240"/>
        <label>2</label>
    </ligand>
</feature>
<protein>
    <submittedName>
        <fullName evidence="4">Putative metal-dependent hydrolase YcfH</fullName>
    </submittedName>
</protein>
<dbReference type="GO" id="GO:0016788">
    <property type="term" value="F:hydrolase activity, acting on ester bonds"/>
    <property type="evidence" value="ECO:0007669"/>
    <property type="project" value="InterPro"/>
</dbReference>
<evidence type="ECO:0000256" key="1">
    <source>
        <dbReference type="ARBA" id="ARBA00022723"/>
    </source>
</evidence>
<dbReference type="AlphaFoldDB" id="A0A857N7A6"/>
<feature type="binding site" evidence="3">
    <location>
        <position position="5"/>
    </location>
    <ligand>
        <name>a divalent metal cation</name>
        <dbReference type="ChEBI" id="CHEBI:60240"/>
        <label>1</label>
    </ligand>
</feature>
<dbReference type="GO" id="GO:0004536">
    <property type="term" value="F:DNA nuclease activity"/>
    <property type="evidence" value="ECO:0007669"/>
    <property type="project" value="InterPro"/>
</dbReference>
<accession>A0A857N7A6</accession>